<feature type="region of interest" description="Disordered" evidence="1">
    <location>
        <begin position="578"/>
        <end position="654"/>
    </location>
</feature>
<feature type="compositionally biased region" description="Pro residues" evidence="1">
    <location>
        <begin position="422"/>
        <end position="431"/>
    </location>
</feature>
<accession>A0A067MH42</accession>
<dbReference type="EMBL" id="KL198040">
    <property type="protein sequence ID" value="KDQ14045.1"/>
    <property type="molecule type" value="Genomic_DNA"/>
</dbReference>
<name>A0A067MH42_BOTB1</name>
<dbReference type="Proteomes" id="UP000027195">
    <property type="component" value="Unassembled WGS sequence"/>
</dbReference>
<keyword evidence="3" id="KW-1185">Reference proteome</keyword>
<evidence type="ECO:0000256" key="1">
    <source>
        <dbReference type="SAM" id="MobiDB-lite"/>
    </source>
</evidence>
<reference evidence="3" key="1">
    <citation type="journal article" date="2014" name="Proc. Natl. Acad. Sci. U.S.A.">
        <title>Extensive sampling of basidiomycete genomes demonstrates inadequacy of the white-rot/brown-rot paradigm for wood decay fungi.</title>
        <authorList>
            <person name="Riley R."/>
            <person name="Salamov A.A."/>
            <person name="Brown D.W."/>
            <person name="Nagy L.G."/>
            <person name="Floudas D."/>
            <person name="Held B.W."/>
            <person name="Levasseur A."/>
            <person name="Lombard V."/>
            <person name="Morin E."/>
            <person name="Otillar R."/>
            <person name="Lindquist E.A."/>
            <person name="Sun H."/>
            <person name="LaButti K.M."/>
            <person name="Schmutz J."/>
            <person name="Jabbour D."/>
            <person name="Luo H."/>
            <person name="Baker S.E."/>
            <person name="Pisabarro A.G."/>
            <person name="Walton J.D."/>
            <person name="Blanchette R.A."/>
            <person name="Henrissat B."/>
            <person name="Martin F."/>
            <person name="Cullen D."/>
            <person name="Hibbett D.S."/>
            <person name="Grigoriev I.V."/>
        </authorList>
    </citation>
    <scope>NUCLEOTIDE SEQUENCE [LARGE SCALE GENOMIC DNA]</scope>
    <source>
        <strain evidence="3">FD-172 SS1</strain>
    </source>
</reference>
<dbReference type="OrthoDB" id="3237291at2759"/>
<sequence>MASSRSEVSLKERIAALQTSSTSRSNSPKAKVALDIPKTVLTGEALRERIARFDGLGGTPIPRGSFGLGAPPPHGRRVSNELWGNRIVSAGNSPTTPRDPPRHRTVSTSAAEGLPPASLRPRSASIRHSLSPCAFDGTSFDQPVNVSSSTSLPAFTLSPTASRRGTAEAMEAETSVLPPHPEIPEDTSALPPIPFPTSPPYSPPPSPSRSGVARESGNDAPTSLPRLPALITHPAFRTTPHHNDPSEPDSTLFSASPLDESPSVPVVVIDAELVGSDTEPSHAVLSASSDSELPYITNSRNFIDFPSYETGEANPASLQVRHSKRPSHPDKAVPVLKSVSVQTNYVQIIIPPEETLAPVPEDSAAEAAIDADNSHTTTPTPSVPSAVVEAPSRTEIWSPPESIEQPVKISEDTIIATQLISAPPPPSPPSLPSTTPGSGPLSNTNPHYISPPITPLVSQIMESAIDAPRFDAPHLPPPLILTPSDSPLSQRSDIPALSVVDTESDATLGVYGGTGTSATSDDPSPPLTSSLFDAFPNPPRSMSDGSMGEDAVHDLRRDSLADDTASLLDSVTLRVEKHAAAESPVPQAARVSEAMENASNPTPTAAPAREQPKASVLGHPKHPLQRKKTIPGMWIDSDDEEEETGWASVVSHKK</sequence>
<dbReference type="InParanoid" id="A0A067MH42"/>
<feature type="compositionally biased region" description="Basic residues" evidence="1">
    <location>
        <begin position="619"/>
        <end position="629"/>
    </location>
</feature>
<feature type="compositionally biased region" description="Polar residues" evidence="1">
    <location>
        <begin position="139"/>
        <end position="163"/>
    </location>
</feature>
<protein>
    <submittedName>
        <fullName evidence="2">Uncharacterized protein</fullName>
    </submittedName>
</protein>
<evidence type="ECO:0000313" key="2">
    <source>
        <dbReference type="EMBL" id="KDQ14045.1"/>
    </source>
</evidence>
<dbReference type="HOGENOM" id="CLU_419176_0_0_1"/>
<feature type="region of interest" description="Disordered" evidence="1">
    <location>
        <begin position="54"/>
        <end position="260"/>
    </location>
</feature>
<gene>
    <name evidence="2" type="ORF">BOTBODRAFT_66478</name>
</gene>
<organism evidence="2 3">
    <name type="scientific">Botryobasidium botryosum (strain FD-172 SS1)</name>
    <dbReference type="NCBI Taxonomy" id="930990"/>
    <lineage>
        <taxon>Eukaryota</taxon>
        <taxon>Fungi</taxon>
        <taxon>Dikarya</taxon>
        <taxon>Basidiomycota</taxon>
        <taxon>Agaricomycotina</taxon>
        <taxon>Agaricomycetes</taxon>
        <taxon>Cantharellales</taxon>
        <taxon>Botryobasidiaceae</taxon>
        <taxon>Botryobasidium</taxon>
    </lineage>
</organism>
<feature type="region of interest" description="Disordered" evidence="1">
    <location>
        <begin position="371"/>
        <end position="393"/>
    </location>
</feature>
<feature type="region of interest" description="Disordered" evidence="1">
    <location>
        <begin position="508"/>
        <end position="549"/>
    </location>
</feature>
<feature type="compositionally biased region" description="Low complexity" evidence="1">
    <location>
        <begin position="432"/>
        <end position="442"/>
    </location>
</feature>
<feature type="compositionally biased region" description="Low complexity" evidence="1">
    <location>
        <begin position="516"/>
        <end position="531"/>
    </location>
</feature>
<dbReference type="STRING" id="930990.A0A067MH42"/>
<evidence type="ECO:0000313" key="3">
    <source>
        <dbReference type="Proteomes" id="UP000027195"/>
    </source>
</evidence>
<proteinExistence type="predicted"/>
<dbReference type="AlphaFoldDB" id="A0A067MH42"/>
<feature type="region of interest" description="Disordered" evidence="1">
    <location>
        <begin position="419"/>
        <end position="446"/>
    </location>
</feature>
<feature type="compositionally biased region" description="Pro residues" evidence="1">
    <location>
        <begin position="191"/>
        <end position="207"/>
    </location>
</feature>
<feature type="compositionally biased region" description="Low complexity" evidence="1">
    <location>
        <begin position="371"/>
        <end position="391"/>
    </location>
</feature>